<accession>A0A498SLN2</accession>
<name>A0A498SLN2_ACAVI</name>
<evidence type="ECO:0000313" key="2">
    <source>
        <dbReference type="Proteomes" id="UP000276991"/>
    </source>
</evidence>
<sequence length="264" mass="30803">MICYVELWNFLTEWCHLLGGDGQEPYDIVNILVLFPEIVQSCGSFQTSKRQDDYDNDLKHVTSLEPTVRIIWHEIGNPNTCELGYKGYQKNYRISPDLGYYIGCQKALSQYISQLAIRKTPIWNTSNANCPLKSLPKNYEDYLACDFTHGKWSVSCDDAEFSLNINANWSQPISFIIHYRIRLDNHIHYMSLIANRTVDDWMTDTFVLIPSNAIHEMSWESYGHHFENCIPFQIEQKCFESNDAHLPVKRNIFMILVVVNLYLL</sequence>
<evidence type="ECO:0000313" key="1">
    <source>
        <dbReference type="EMBL" id="VBB30884.1"/>
    </source>
</evidence>
<protein>
    <submittedName>
        <fullName evidence="1">Uncharacterized protein</fullName>
    </submittedName>
</protein>
<dbReference type="OrthoDB" id="5783790at2759"/>
<organism evidence="1 2">
    <name type="scientific">Acanthocheilonema viteae</name>
    <name type="common">Filarial nematode worm</name>
    <name type="synonym">Dipetalonema viteae</name>
    <dbReference type="NCBI Taxonomy" id="6277"/>
    <lineage>
        <taxon>Eukaryota</taxon>
        <taxon>Metazoa</taxon>
        <taxon>Ecdysozoa</taxon>
        <taxon>Nematoda</taxon>
        <taxon>Chromadorea</taxon>
        <taxon>Rhabditida</taxon>
        <taxon>Spirurina</taxon>
        <taxon>Spiruromorpha</taxon>
        <taxon>Filarioidea</taxon>
        <taxon>Onchocercidae</taxon>
        <taxon>Acanthocheilonema</taxon>
    </lineage>
</organism>
<dbReference type="EMBL" id="UPTC01001027">
    <property type="protein sequence ID" value="VBB30884.1"/>
    <property type="molecule type" value="Genomic_DNA"/>
</dbReference>
<gene>
    <name evidence="1" type="ORF">NAV_LOCUS5675</name>
</gene>
<reference evidence="1 2" key="1">
    <citation type="submission" date="2018-08" db="EMBL/GenBank/DDBJ databases">
        <authorList>
            <person name="Laetsch R D."/>
            <person name="Stevens L."/>
            <person name="Kumar S."/>
            <person name="Blaxter L. M."/>
        </authorList>
    </citation>
    <scope>NUCLEOTIDE SEQUENCE [LARGE SCALE GENOMIC DNA]</scope>
</reference>
<dbReference type="AlphaFoldDB" id="A0A498SLN2"/>
<dbReference type="Proteomes" id="UP000276991">
    <property type="component" value="Unassembled WGS sequence"/>
</dbReference>
<keyword evidence="2" id="KW-1185">Reference proteome</keyword>
<proteinExistence type="predicted"/>